<evidence type="ECO:0008006" key="4">
    <source>
        <dbReference type="Google" id="ProtNLM"/>
    </source>
</evidence>
<protein>
    <recommendedName>
        <fullName evidence="4">DUF2202 domain-containing protein</fullName>
    </recommendedName>
</protein>
<evidence type="ECO:0000313" key="3">
    <source>
        <dbReference type="Proteomes" id="UP000700059"/>
    </source>
</evidence>
<feature type="transmembrane region" description="Helical" evidence="1">
    <location>
        <begin position="176"/>
        <end position="196"/>
    </location>
</feature>
<organism evidence="2 3">
    <name type="scientific">Helicobacter turcicus</name>
    <dbReference type="NCBI Taxonomy" id="2867412"/>
    <lineage>
        <taxon>Bacteria</taxon>
        <taxon>Pseudomonadati</taxon>
        <taxon>Campylobacterota</taxon>
        <taxon>Epsilonproteobacteria</taxon>
        <taxon>Campylobacterales</taxon>
        <taxon>Helicobacteraceae</taxon>
        <taxon>Helicobacter</taxon>
    </lineage>
</organism>
<dbReference type="InterPro" id="IPR012347">
    <property type="entry name" value="Ferritin-like"/>
</dbReference>
<gene>
    <name evidence="2" type="ORF">K4G57_08090</name>
</gene>
<accession>A0ABS7JPX8</accession>
<dbReference type="EMBL" id="JAIGYQ010000012">
    <property type="protein sequence ID" value="MBX7491417.1"/>
    <property type="molecule type" value="Genomic_DNA"/>
</dbReference>
<dbReference type="RefSeq" id="WP_221532680.1">
    <property type="nucleotide sequence ID" value="NZ_JAIGYP010000012.1"/>
</dbReference>
<comment type="caution">
    <text evidence="2">The sequence shown here is derived from an EMBL/GenBank/DDBJ whole genome shotgun (WGS) entry which is preliminary data.</text>
</comment>
<dbReference type="Proteomes" id="UP000700059">
    <property type="component" value="Unassembled WGS sequence"/>
</dbReference>
<sequence length="201" mass="22541">MSVENLLLALDNTYKTYSFYALASALDEIFINLKNTEVAHINALTYQLQKLNVAIPNNPYLNTIVLPNSIEEVLQTALIQENANITLYNDLTANEQDAEVLDVFYRLQATSFNNHIPALHTLMQQNAREQENALNVMDMLNNSKELLNQTGEMVAKLKDGNLTQDQLESFLGKLNYSLMGGVIAGAFGVIIFNELLNQNKE</sequence>
<dbReference type="InterPro" id="IPR009078">
    <property type="entry name" value="Ferritin-like_SF"/>
</dbReference>
<keyword evidence="1" id="KW-0472">Membrane</keyword>
<dbReference type="Gene3D" id="1.20.1260.10">
    <property type="match status" value="1"/>
</dbReference>
<proteinExistence type="predicted"/>
<keyword evidence="3" id="KW-1185">Reference proteome</keyword>
<evidence type="ECO:0000256" key="1">
    <source>
        <dbReference type="SAM" id="Phobius"/>
    </source>
</evidence>
<dbReference type="SUPFAM" id="SSF47240">
    <property type="entry name" value="Ferritin-like"/>
    <property type="match status" value="1"/>
</dbReference>
<reference evidence="2 3" key="1">
    <citation type="submission" date="2021-08" db="EMBL/GenBank/DDBJ databases">
        <title>Helicobacter spp. isolated from feces of Anatolian Ground Squirrel (Spermophilus xanthoprymnus) in Turkey.</title>
        <authorList>
            <person name="Aydin F."/>
            <person name="Abay S."/>
            <person name="Kayman T."/>
            <person name="Karakaya E."/>
            <person name="Saticioglu I.B."/>
        </authorList>
    </citation>
    <scope>NUCLEOTIDE SEQUENCE [LARGE SCALE GENOMIC DNA]</scope>
    <source>
        <strain evidence="2 3">Faydin-H70</strain>
    </source>
</reference>
<keyword evidence="1" id="KW-1133">Transmembrane helix</keyword>
<keyword evidence="1" id="KW-0812">Transmembrane</keyword>
<name>A0ABS7JPX8_9HELI</name>
<evidence type="ECO:0000313" key="2">
    <source>
        <dbReference type="EMBL" id="MBX7491417.1"/>
    </source>
</evidence>